<organism evidence="21">
    <name type="scientific">Hordeum vulgare subsp. vulgare</name>
    <name type="common">Domesticated barley</name>
    <dbReference type="NCBI Taxonomy" id="112509"/>
    <lineage>
        <taxon>Eukaryota</taxon>
        <taxon>Viridiplantae</taxon>
        <taxon>Streptophyta</taxon>
        <taxon>Embryophyta</taxon>
        <taxon>Tracheophyta</taxon>
        <taxon>Spermatophyta</taxon>
        <taxon>Magnoliopsida</taxon>
        <taxon>Liliopsida</taxon>
        <taxon>Poales</taxon>
        <taxon>Poaceae</taxon>
        <taxon>BOP clade</taxon>
        <taxon>Pooideae</taxon>
        <taxon>Triticodae</taxon>
        <taxon>Triticeae</taxon>
        <taxon>Hordeinae</taxon>
        <taxon>Hordeum</taxon>
    </lineage>
</organism>
<dbReference type="Gene3D" id="3.20.20.80">
    <property type="entry name" value="Glycosidases"/>
    <property type="match status" value="1"/>
</dbReference>
<dbReference type="PROSITE" id="PS51553">
    <property type="entry name" value="GMPS_ATP_PPASE"/>
    <property type="match status" value="1"/>
</dbReference>
<dbReference type="Gene3D" id="1.20.58.1040">
    <property type="match status" value="2"/>
</dbReference>
<evidence type="ECO:0000256" key="9">
    <source>
        <dbReference type="ARBA" id="ARBA00022749"/>
    </source>
</evidence>
<evidence type="ECO:0000256" key="19">
    <source>
        <dbReference type="RuleBase" id="RU004335"/>
    </source>
</evidence>
<dbReference type="FunFam" id="3.20.20.80:FF:000002">
    <property type="entry name" value="Glucan endo-1,3-beta-glucosidase 3"/>
    <property type="match status" value="1"/>
</dbReference>
<dbReference type="PRINTS" id="PR00096">
    <property type="entry name" value="GATASE"/>
</dbReference>
<dbReference type="FunFam" id="3.40.50.880:FF:000001">
    <property type="entry name" value="GMP synthase [glutamine-hydrolyzing]"/>
    <property type="match status" value="1"/>
</dbReference>
<evidence type="ECO:0000256" key="7">
    <source>
        <dbReference type="ARBA" id="ARBA00022729"/>
    </source>
</evidence>
<keyword evidence="13 18" id="KW-0067">ATP-binding</keyword>
<evidence type="ECO:0000256" key="1">
    <source>
        <dbReference type="ARBA" id="ARBA00000382"/>
    </source>
</evidence>
<dbReference type="UniPathway" id="UPA00189">
    <property type="reaction ID" value="UER00296"/>
</dbReference>
<feature type="domain" description="GMPS ATP-PPase" evidence="20">
    <location>
        <begin position="215"/>
        <end position="416"/>
    </location>
</feature>
<evidence type="ECO:0000256" key="8">
    <source>
        <dbReference type="ARBA" id="ARBA00022741"/>
    </source>
</evidence>
<dbReference type="GO" id="GO:0042973">
    <property type="term" value="F:glucan endo-1,3-beta-D-glucosidase activity"/>
    <property type="evidence" value="ECO:0007669"/>
    <property type="project" value="UniProtKB-EC"/>
</dbReference>
<protein>
    <recommendedName>
        <fullName evidence="17">Glutamine amidotransferase</fullName>
        <ecNumber evidence="5">3.2.1.39</ecNumber>
        <ecNumber evidence="4">6.3.5.2</ecNumber>
    </recommendedName>
</protein>
<evidence type="ECO:0000256" key="17">
    <source>
        <dbReference type="ARBA" id="ARBA00031356"/>
    </source>
</evidence>
<evidence type="ECO:0000256" key="10">
    <source>
        <dbReference type="ARBA" id="ARBA00022755"/>
    </source>
</evidence>
<dbReference type="InterPro" id="IPR000490">
    <property type="entry name" value="Glyco_hydro_17"/>
</dbReference>
<keyword evidence="11" id="KW-0378">Hydrolase</keyword>
<dbReference type="GO" id="GO:0006952">
    <property type="term" value="P:defense response"/>
    <property type="evidence" value="ECO:0007669"/>
    <property type="project" value="UniProtKB-KW"/>
</dbReference>
<dbReference type="InterPro" id="IPR017853">
    <property type="entry name" value="GH"/>
</dbReference>
<keyword evidence="14" id="KW-0315">Glutamine amidotransferase</keyword>
<evidence type="ECO:0000256" key="12">
    <source>
        <dbReference type="ARBA" id="ARBA00022821"/>
    </source>
</evidence>
<dbReference type="GO" id="GO:0005524">
    <property type="term" value="F:ATP binding"/>
    <property type="evidence" value="ECO:0007669"/>
    <property type="project" value="UniProtKB-UniRule"/>
</dbReference>
<dbReference type="InterPro" id="IPR004739">
    <property type="entry name" value="GMP_synth_GATase"/>
</dbReference>
<comment type="similarity">
    <text evidence="3 19">Belongs to the glycosyl hydrolase 17 family.</text>
</comment>
<evidence type="ECO:0000256" key="5">
    <source>
        <dbReference type="ARBA" id="ARBA00012780"/>
    </source>
</evidence>
<dbReference type="AlphaFoldDB" id="F2D4K4"/>
<name>F2D4K4_HORVV</name>
<dbReference type="InterPro" id="IPR012946">
    <property type="entry name" value="X8"/>
</dbReference>
<keyword evidence="8 18" id="KW-0547">Nucleotide-binding</keyword>
<proteinExistence type="evidence at transcript level"/>
<dbReference type="Pfam" id="PF00117">
    <property type="entry name" value="GATase"/>
    <property type="match status" value="1"/>
</dbReference>
<dbReference type="PANTHER" id="PTHR11922:SF5">
    <property type="entry name" value="GMP SYNTHASE (GLUTAMINE-HYDROLYZING)"/>
    <property type="match status" value="1"/>
</dbReference>
<dbReference type="GO" id="GO:0005975">
    <property type="term" value="P:carbohydrate metabolic process"/>
    <property type="evidence" value="ECO:0007669"/>
    <property type="project" value="InterPro"/>
</dbReference>
<evidence type="ECO:0000256" key="18">
    <source>
        <dbReference type="PROSITE-ProRule" id="PRU00886"/>
    </source>
</evidence>
<dbReference type="SUPFAM" id="SSF52402">
    <property type="entry name" value="Adenine nucleotide alpha hydrolases-like"/>
    <property type="match status" value="1"/>
</dbReference>
<dbReference type="Gene3D" id="3.40.50.620">
    <property type="entry name" value="HUPs"/>
    <property type="match status" value="1"/>
</dbReference>
<keyword evidence="15" id="KW-1015">Disulfide bond</keyword>
<accession>F2D4K4</accession>
<dbReference type="InterPro" id="IPR025777">
    <property type="entry name" value="GMPS_ATP_PPase_dom"/>
</dbReference>
<feature type="binding site" evidence="18">
    <location>
        <begin position="243"/>
        <end position="249"/>
    </location>
    <ligand>
        <name>ATP</name>
        <dbReference type="ChEBI" id="CHEBI:30616"/>
    </ligand>
</feature>
<dbReference type="InterPro" id="IPR029062">
    <property type="entry name" value="Class_I_gatase-like"/>
</dbReference>
<dbReference type="InterPro" id="IPR001674">
    <property type="entry name" value="GMP_synth_C"/>
</dbReference>
<dbReference type="InterPro" id="IPR014729">
    <property type="entry name" value="Rossmann-like_a/b/a_fold"/>
</dbReference>
<dbReference type="SMART" id="SM00768">
    <property type="entry name" value="X8"/>
    <property type="match status" value="2"/>
</dbReference>
<dbReference type="SUPFAM" id="SSF52317">
    <property type="entry name" value="Class I glutamine amidotransferase-like"/>
    <property type="match status" value="1"/>
</dbReference>
<dbReference type="SUPFAM" id="SSF51445">
    <property type="entry name" value="(Trans)glycosidases"/>
    <property type="match status" value="1"/>
</dbReference>
<evidence type="ECO:0000259" key="20">
    <source>
        <dbReference type="PROSITE" id="PS51553"/>
    </source>
</evidence>
<dbReference type="EC" id="3.2.1.39" evidence="5"/>
<keyword evidence="6" id="KW-0436">Ligase</keyword>
<evidence type="ECO:0000256" key="13">
    <source>
        <dbReference type="ARBA" id="ARBA00022840"/>
    </source>
</evidence>
<evidence type="ECO:0000256" key="11">
    <source>
        <dbReference type="ARBA" id="ARBA00022801"/>
    </source>
</evidence>
<evidence type="ECO:0000256" key="15">
    <source>
        <dbReference type="ARBA" id="ARBA00023157"/>
    </source>
</evidence>
<evidence type="ECO:0000256" key="6">
    <source>
        <dbReference type="ARBA" id="ARBA00022598"/>
    </source>
</evidence>
<dbReference type="CDD" id="cd01997">
    <property type="entry name" value="GMP_synthase_C"/>
    <property type="match status" value="1"/>
</dbReference>
<dbReference type="FunFam" id="3.40.50.620:FF:000001">
    <property type="entry name" value="GMP synthase [glutamine-hydrolyzing]"/>
    <property type="match status" value="1"/>
</dbReference>
<dbReference type="FunFam" id="1.20.58.1040:FF:000006">
    <property type="entry name" value="Os07g0539400 protein"/>
    <property type="match status" value="1"/>
</dbReference>
<sequence length="1010" mass="108570">MGSASAASLPTSAGAGENLVLILDFGSQYTHLITRRVRQLGVLSLCVSGTAPLSSLAGLRPRAVVLSGGPHSVHAPGAPSFPDGFLGFAAAAGAHVLGVCYGMQLLVQTLGGAVEPGVRQEYGDMEVDITAPSSALYGEAGDRQSVWMSHGDEVVRLPEGFEVVARSVQGAIAAIEHREKRFYGLQYHPEVTHSPQGMETLRHFLFDVCGIKADWKMQDVLDEEIKTIQSMVGPDEHVICALSGGVDSTVAATLVHNAIGDRLHCVFVDNGLLRYKEQERVMSTFNSDLHLPVTCIDASEKFLSELKGVKDPETKRKIIGREFIVVFDEFARMLEQKLGKRPEYLVQGTLYPDVIESCPPPGSGRTHSHTIKSHHNVGGLPKDMKLKLIEPLKLLFKDEVRKLGSILNVPESFLKRHPFPGPGLAVRVIGDVTAGNALEVRSLDSSAPSSQTMAHTRLLLLAILGASLPLIFFSSAEAGEVGVCYGRVGDNLMDPAAVVQLLKKNGITTVRVYDTDPAVLRAMANTGIKVVAALPNEMLASAAGDPSYALRWARINLAPYYPATDIRGVTVGNEVFQQAPQLTPQLLTAMRNVRAALVTLGLGDAVKVTTPIAFDALKVSFPPSRSAFRDDIARSVMSPMLDFLEQTGSYLMVNIYPYYTYTFQPNVIDLNYATFRPNAGVIDPVTGLRYSNLFDAQLDAVYYAMDNLESSAGSVLRTAVGTVSRGRRSQRVPTKTGESGWCSYCPNMVGATKENAQAFNANLIKRVRSGNAGTPYRPDADVSAYIFALFNENKKPADEQNFGLFYPDGQPVYPVDFGPSPAPGPAAGSWCVANPAVGDTRLQAALDYACSNGADCSAIQPGKPCYEPNTMVAHASYAFNDFYQRKGRASGTCDFSGAASIVFQQPAGICDPNISWCVANAAAGDARLQAALEYACGHGADCSAIQPGGRCFDPDTKVAHASYAFNDFYQRNDRANGSCTFNGAGSVVYQQPKIGNCVLPSSHQAKLKKW</sequence>
<evidence type="ECO:0000256" key="16">
    <source>
        <dbReference type="ARBA" id="ARBA00023295"/>
    </source>
</evidence>
<reference evidence="21" key="1">
    <citation type="journal article" date="2011" name="Plant Physiol.">
        <title>Comprehensive sequence analysis of 24,783 barley full-length cDNAs derived from 12 clone libraries.</title>
        <authorList>
            <person name="Matsumoto T."/>
            <person name="Tanaka T."/>
            <person name="Sakai H."/>
            <person name="Amano N."/>
            <person name="Kanamori H."/>
            <person name="Kurita K."/>
            <person name="Kikuta A."/>
            <person name="Kamiya K."/>
            <person name="Yamamoto M."/>
            <person name="Ikawa H."/>
            <person name="Fujii N."/>
            <person name="Hori K."/>
            <person name="Itoh T."/>
            <person name="Sato K."/>
        </authorList>
    </citation>
    <scope>NUCLEOTIDE SEQUENCE</scope>
    <source>
        <tissue evidence="21">Shoot</tissue>
    </source>
</reference>
<dbReference type="PROSITE" id="PS51273">
    <property type="entry name" value="GATASE_TYPE_1"/>
    <property type="match status" value="1"/>
</dbReference>
<dbReference type="Pfam" id="PF07983">
    <property type="entry name" value="X8"/>
    <property type="match status" value="2"/>
</dbReference>
<keyword evidence="7" id="KW-0732">Signal</keyword>
<dbReference type="InterPro" id="IPR017926">
    <property type="entry name" value="GATASE"/>
</dbReference>
<dbReference type="GO" id="GO:0003921">
    <property type="term" value="F:GMP synthase activity"/>
    <property type="evidence" value="ECO:0007669"/>
    <property type="project" value="InterPro"/>
</dbReference>
<comment type="pathway">
    <text evidence="2">Purine metabolism; GMP biosynthesis; GMP from XMP (L-Gln route): step 1/1.</text>
</comment>
<dbReference type="PANTHER" id="PTHR11922">
    <property type="entry name" value="GMP SYNTHASE-RELATED"/>
    <property type="match status" value="1"/>
</dbReference>
<dbReference type="Gene3D" id="3.40.50.880">
    <property type="match status" value="1"/>
</dbReference>
<evidence type="ECO:0000256" key="2">
    <source>
        <dbReference type="ARBA" id="ARBA00005153"/>
    </source>
</evidence>
<evidence type="ECO:0000256" key="14">
    <source>
        <dbReference type="ARBA" id="ARBA00022962"/>
    </source>
</evidence>
<keyword evidence="10 18" id="KW-0658">Purine biosynthesis</keyword>
<dbReference type="EC" id="6.3.5.2" evidence="4"/>
<keyword evidence="9 18" id="KW-0332">GMP biosynthesis</keyword>
<evidence type="ECO:0000256" key="3">
    <source>
        <dbReference type="ARBA" id="ARBA00008773"/>
    </source>
</evidence>
<dbReference type="EMBL" id="AK358814">
    <property type="protein sequence ID" value="BAJ90025.1"/>
    <property type="molecule type" value="mRNA"/>
</dbReference>
<keyword evidence="16" id="KW-0326">Glycosidase</keyword>
<dbReference type="Pfam" id="PF00332">
    <property type="entry name" value="Glyco_hydro_17"/>
    <property type="match status" value="1"/>
</dbReference>
<evidence type="ECO:0000313" key="21">
    <source>
        <dbReference type="EMBL" id="BAJ90025.1"/>
    </source>
</evidence>
<keyword evidence="12" id="KW-0611">Plant defense</keyword>
<dbReference type="FunFam" id="1.20.58.1040:FF:000004">
    <property type="entry name" value="O-Glycosyl hydrolase family 17 protein"/>
    <property type="match status" value="1"/>
</dbReference>
<dbReference type="CDD" id="cd01742">
    <property type="entry name" value="GATase1_GMP_Synthase"/>
    <property type="match status" value="1"/>
</dbReference>
<comment type="catalytic activity">
    <reaction evidence="1">
        <text>Hydrolysis of (1-&gt;3)-beta-D-glucosidic linkages in (1-&gt;3)-beta-D-glucans.</text>
        <dbReference type="EC" id="3.2.1.39"/>
    </reaction>
</comment>
<evidence type="ECO:0000256" key="4">
    <source>
        <dbReference type="ARBA" id="ARBA00012746"/>
    </source>
</evidence>
<dbReference type="NCBIfam" id="NF000848">
    <property type="entry name" value="PRK00074.1"/>
    <property type="match status" value="1"/>
</dbReference>
<dbReference type="NCBIfam" id="TIGR00888">
    <property type="entry name" value="guaA_Nterm"/>
    <property type="match status" value="1"/>
</dbReference>